<dbReference type="STRING" id="608538.HTH_1458"/>
<dbReference type="eggNOG" id="COG0526">
    <property type="taxonomic scope" value="Bacteria"/>
</dbReference>
<keyword evidence="4" id="KW-1185">Reference proteome</keyword>
<dbReference type="KEGG" id="hth:HTH_1458"/>
<dbReference type="Pfam" id="PF00085">
    <property type="entry name" value="Thioredoxin"/>
    <property type="match status" value="1"/>
</dbReference>
<evidence type="ECO:0000313" key="4">
    <source>
        <dbReference type="Proteomes" id="UP000002574"/>
    </source>
</evidence>
<sequence length="127" mass="14609">MEWLYKFLFLLALSFLVFVFIFRLVVIKRAKAMRGKRVRFIEEGFLYFYSERCTACKAMKPQIEKLKEKVPVKEVDVFSPEGSLLARELGIMATPTTLYVKDGIIQKAFVGVVKCDRLLSESLEEGG</sequence>
<proteinExistence type="predicted"/>
<keyword evidence="1" id="KW-0812">Transmembrane</keyword>
<dbReference type="InterPro" id="IPR013766">
    <property type="entry name" value="Thioredoxin_domain"/>
</dbReference>
<dbReference type="Gene3D" id="3.40.30.10">
    <property type="entry name" value="Glutaredoxin"/>
    <property type="match status" value="1"/>
</dbReference>
<dbReference type="Proteomes" id="UP000002574">
    <property type="component" value="Chromosome"/>
</dbReference>
<feature type="transmembrane region" description="Helical" evidence="1">
    <location>
        <begin position="6"/>
        <end position="27"/>
    </location>
</feature>
<evidence type="ECO:0000259" key="2">
    <source>
        <dbReference type="Pfam" id="PF00085"/>
    </source>
</evidence>
<reference evidence="3 4" key="1">
    <citation type="journal article" date="2010" name="J. Bacteriol.">
        <title>Complete genome sequence of the thermophilic, obligately chemolithoautotrophic hydrogen-oxidizing bacterium Hydrogenobacter thermophilus TK-6.</title>
        <authorList>
            <person name="Arai H."/>
            <person name="Kanbe H."/>
            <person name="Ishii M."/>
            <person name="Igarashi Y."/>
        </authorList>
    </citation>
    <scope>NUCLEOTIDE SEQUENCE [LARGE SCALE GENOMIC DNA]</scope>
    <source>
        <strain evidence="4">DSM 6534 / IAM 12695 / TK-6 [Tokyo]</strain>
    </source>
</reference>
<dbReference type="EMBL" id="AP011112">
    <property type="protein sequence ID" value="BAI69908.1"/>
    <property type="molecule type" value="Genomic_DNA"/>
</dbReference>
<keyword evidence="1" id="KW-0472">Membrane</keyword>
<evidence type="ECO:0000256" key="1">
    <source>
        <dbReference type="SAM" id="Phobius"/>
    </source>
</evidence>
<accession>D3DJA6</accession>
<dbReference type="SUPFAM" id="SSF52833">
    <property type="entry name" value="Thioredoxin-like"/>
    <property type="match status" value="1"/>
</dbReference>
<protein>
    <submittedName>
        <fullName evidence="3">Thioredoxin domain protein</fullName>
    </submittedName>
</protein>
<dbReference type="AlphaFoldDB" id="D3DJA6"/>
<gene>
    <name evidence="3" type="ordered locus">HTH_1458</name>
</gene>
<dbReference type="RefSeq" id="WP_012964088.1">
    <property type="nucleotide sequence ID" value="NC_013799.1"/>
</dbReference>
<dbReference type="OrthoDB" id="14244at2"/>
<keyword evidence="1" id="KW-1133">Transmembrane helix</keyword>
<dbReference type="CDD" id="cd02947">
    <property type="entry name" value="TRX_family"/>
    <property type="match status" value="1"/>
</dbReference>
<dbReference type="InterPro" id="IPR036249">
    <property type="entry name" value="Thioredoxin-like_sf"/>
</dbReference>
<organism evidence="3 4">
    <name type="scientific">Hydrogenobacter thermophilus (strain DSM 6534 / IAM 12695 / TK-6)</name>
    <dbReference type="NCBI Taxonomy" id="608538"/>
    <lineage>
        <taxon>Bacteria</taxon>
        <taxon>Pseudomonadati</taxon>
        <taxon>Aquificota</taxon>
        <taxon>Aquificia</taxon>
        <taxon>Aquificales</taxon>
        <taxon>Aquificaceae</taxon>
        <taxon>Hydrogenobacter</taxon>
    </lineage>
</organism>
<name>D3DJA6_HYDTT</name>
<dbReference type="KEGG" id="hte:Hydth_1446"/>
<evidence type="ECO:0000313" key="3">
    <source>
        <dbReference type="EMBL" id="BAI69908.1"/>
    </source>
</evidence>
<feature type="domain" description="Thioredoxin" evidence="2">
    <location>
        <begin position="46"/>
        <end position="119"/>
    </location>
</feature>